<dbReference type="InterPro" id="IPR050104">
    <property type="entry name" value="FMN-dep_NADH:Q_OxRdtase_AzoR1"/>
</dbReference>
<evidence type="ECO:0000256" key="1">
    <source>
        <dbReference type="ARBA" id="ARBA00022630"/>
    </source>
</evidence>
<comment type="function">
    <text evidence="6">Also exhibits azoreductase activity. Catalyzes the reductive cleavage of the azo bond in aromatic azo compounds to the corresponding amines.</text>
</comment>
<dbReference type="EC" id="1.6.5.-" evidence="6"/>
<dbReference type="Pfam" id="PF02525">
    <property type="entry name" value="Flavodoxin_2"/>
    <property type="match status" value="1"/>
</dbReference>
<keyword evidence="1 6" id="KW-0285">Flavoprotein</keyword>
<organism evidence="8 9">
    <name type="scientific">Rheinheimera aquimaris</name>
    <dbReference type="NCBI Taxonomy" id="412437"/>
    <lineage>
        <taxon>Bacteria</taxon>
        <taxon>Pseudomonadati</taxon>
        <taxon>Pseudomonadota</taxon>
        <taxon>Gammaproteobacteria</taxon>
        <taxon>Chromatiales</taxon>
        <taxon>Chromatiaceae</taxon>
        <taxon>Rheinheimera</taxon>
    </lineage>
</organism>
<keyword evidence="9" id="KW-1185">Reference proteome</keyword>
<dbReference type="Gene3D" id="3.40.50.360">
    <property type="match status" value="1"/>
</dbReference>
<sequence length="202" mass="21718">MKKILFISSSISGDKSHSVQLAQQFIAQLPQGGFNVDTLDLNATPVPHLEMTEMAAWMTPAEQRTDAQQKLAAISDDIIARVKAADVIVLGVPMYNFGIPSQLKALLDRIARAGITFKYTEQGPVGLLEDKPVVVFATRGGVYQGTPADSQTPFLQSFLNFVGLKDVHFVYAEGLNMGTDAQQAALTAAKARLVQISAKIAA</sequence>
<feature type="domain" description="Flavodoxin-like fold" evidence="7">
    <location>
        <begin position="2"/>
        <end position="195"/>
    </location>
</feature>
<dbReference type="InterPro" id="IPR029039">
    <property type="entry name" value="Flavoprotein-like_sf"/>
</dbReference>
<comment type="caution">
    <text evidence="8">The sequence shown here is derived from an EMBL/GenBank/DDBJ whole genome shotgun (WGS) entry which is preliminary data.</text>
</comment>
<feature type="binding site" evidence="6">
    <location>
        <position position="10"/>
    </location>
    <ligand>
        <name>FMN</name>
        <dbReference type="ChEBI" id="CHEBI:58210"/>
    </ligand>
</feature>
<dbReference type="PANTHER" id="PTHR43741">
    <property type="entry name" value="FMN-DEPENDENT NADH-AZOREDUCTASE 1"/>
    <property type="match status" value="1"/>
</dbReference>
<comment type="cofactor">
    <cofactor evidence="6">
        <name>FMN</name>
        <dbReference type="ChEBI" id="CHEBI:58210"/>
    </cofactor>
    <text evidence="6">Binds 1 FMN per subunit.</text>
</comment>
<dbReference type="Proteomes" id="UP001501169">
    <property type="component" value="Unassembled WGS sequence"/>
</dbReference>
<dbReference type="EC" id="1.7.1.17" evidence="6"/>
<dbReference type="RefSeq" id="WP_226768069.1">
    <property type="nucleotide sequence ID" value="NZ_BAAAEO010000006.1"/>
</dbReference>
<name>A0ABP3PAU7_9GAMM</name>
<comment type="similarity">
    <text evidence="6">Belongs to the azoreductase type 1 family.</text>
</comment>
<evidence type="ECO:0000256" key="2">
    <source>
        <dbReference type="ARBA" id="ARBA00022643"/>
    </source>
</evidence>
<feature type="binding site" evidence="6">
    <location>
        <begin position="94"/>
        <end position="97"/>
    </location>
    <ligand>
        <name>FMN</name>
        <dbReference type="ChEBI" id="CHEBI:58210"/>
    </ligand>
</feature>
<comment type="function">
    <text evidence="6">Quinone reductase that provides resistance to thiol-specific stress caused by electrophilic quinones.</text>
</comment>
<protein>
    <recommendedName>
        <fullName evidence="6">FMN dependent NADH:quinone oxidoreductase</fullName>
        <ecNumber evidence="6">1.6.5.-</ecNumber>
    </recommendedName>
    <alternativeName>
        <fullName evidence="6">Azo-dye reductase</fullName>
    </alternativeName>
    <alternativeName>
        <fullName evidence="6">FMN-dependent NADH-azo compound oxidoreductase</fullName>
    </alternativeName>
    <alternativeName>
        <fullName evidence="6">FMN-dependent NADH-azoreductase</fullName>
        <ecNumber evidence="6">1.7.1.17</ecNumber>
    </alternativeName>
</protein>
<dbReference type="InterPro" id="IPR003680">
    <property type="entry name" value="Flavodoxin_fold"/>
</dbReference>
<dbReference type="HAMAP" id="MF_01216">
    <property type="entry name" value="Azoreductase_type1"/>
    <property type="match status" value="1"/>
</dbReference>
<gene>
    <name evidence="6" type="primary">azoR</name>
    <name evidence="8" type="ORF">GCM10009098_34890</name>
</gene>
<keyword evidence="3 6" id="KW-0560">Oxidoreductase</keyword>
<evidence type="ECO:0000313" key="9">
    <source>
        <dbReference type="Proteomes" id="UP001501169"/>
    </source>
</evidence>
<dbReference type="PANTHER" id="PTHR43741:SF2">
    <property type="entry name" value="FMN-DEPENDENT NADH:QUINONE OXIDOREDUCTASE"/>
    <property type="match status" value="1"/>
</dbReference>
<dbReference type="InterPro" id="IPR023048">
    <property type="entry name" value="NADH:quinone_OxRdtase_FMN_depd"/>
</dbReference>
<comment type="catalytic activity">
    <reaction evidence="5">
        <text>N,N-dimethyl-1,4-phenylenediamine + anthranilate + 2 NAD(+) = 2-(4-dimethylaminophenyl)diazenylbenzoate + 2 NADH + 2 H(+)</text>
        <dbReference type="Rhea" id="RHEA:55872"/>
        <dbReference type="ChEBI" id="CHEBI:15378"/>
        <dbReference type="ChEBI" id="CHEBI:15783"/>
        <dbReference type="ChEBI" id="CHEBI:16567"/>
        <dbReference type="ChEBI" id="CHEBI:57540"/>
        <dbReference type="ChEBI" id="CHEBI:57945"/>
        <dbReference type="ChEBI" id="CHEBI:71579"/>
        <dbReference type="EC" id="1.7.1.17"/>
    </reaction>
    <physiologicalReaction direction="right-to-left" evidence="5">
        <dbReference type="Rhea" id="RHEA:55874"/>
    </physiologicalReaction>
</comment>
<feature type="binding site" evidence="6">
    <location>
        <begin position="16"/>
        <end position="18"/>
    </location>
    <ligand>
        <name>FMN</name>
        <dbReference type="ChEBI" id="CHEBI:58210"/>
    </ligand>
</feature>
<evidence type="ECO:0000256" key="5">
    <source>
        <dbReference type="ARBA" id="ARBA00048542"/>
    </source>
</evidence>
<feature type="binding site" evidence="6">
    <location>
        <begin position="138"/>
        <end position="141"/>
    </location>
    <ligand>
        <name>FMN</name>
        <dbReference type="ChEBI" id="CHEBI:58210"/>
    </ligand>
</feature>
<dbReference type="SUPFAM" id="SSF52218">
    <property type="entry name" value="Flavoproteins"/>
    <property type="match status" value="1"/>
</dbReference>
<keyword evidence="4 6" id="KW-0520">NAD</keyword>
<evidence type="ECO:0000256" key="3">
    <source>
        <dbReference type="ARBA" id="ARBA00023002"/>
    </source>
</evidence>
<comment type="subunit">
    <text evidence="6">Homodimer.</text>
</comment>
<reference evidence="9" key="1">
    <citation type="journal article" date="2019" name="Int. J. Syst. Evol. Microbiol.">
        <title>The Global Catalogue of Microorganisms (GCM) 10K type strain sequencing project: providing services to taxonomists for standard genome sequencing and annotation.</title>
        <authorList>
            <consortium name="The Broad Institute Genomics Platform"/>
            <consortium name="The Broad Institute Genome Sequencing Center for Infectious Disease"/>
            <person name="Wu L."/>
            <person name="Ma J."/>
        </authorList>
    </citation>
    <scope>NUCLEOTIDE SEQUENCE [LARGE SCALE GENOMIC DNA]</scope>
    <source>
        <strain evidence="9">JCM 14331</strain>
    </source>
</reference>
<evidence type="ECO:0000313" key="8">
    <source>
        <dbReference type="EMBL" id="GAA0563773.1"/>
    </source>
</evidence>
<evidence type="ECO:0000256" key="4">
    <source>
        <dbReference type="ARBA" id="ARBA00023027"/>
    </source>
</evidence>
<dbReference type="EMBL" id="BAAAEO010000006">
    <property type="protein sequence ID" value="GAA0563773.1"/>
    <property type="molecule type" value="Genomic_DNA"/>
</dbReference>
<keyword evidence="2 6" id="KW-0288">FMN</keyword>
<evidence type="ECO:0000259" key="7">
    <source>
        <dbReference type="Pfam" id="PF02525"/>
    </source>
</evidence>
<proteinExistence type="inferred from homology"/>
<comment type="catalytic activity">
    <reaction evidence="6">
        <text>2 a quinone + NADH + H(+) = 2 a 1,4-benzosemiquinone + NAD(+)</text>
        <dbReference type="Rhea" id="RHEA:65952"/>
        <dbReference type="ChEBI" id="CHEBI:15378"/>
        <dbReference type="ChEBI" id="CHEBI:57540"/>
        <dbReference type="ChEBI" id="CHEBI:57945"/>
        <dbReference type="ChEBI" id="CHEBI:132124"/>
        <dbReference type="ChEBI" id="CHEBI:134225"/>
    </reaction>
</comment>
<accession>A0ABP3PAU7</accession>
<evidence type="ECO:0000256" key="6">
    <source>
        <dbReference type="HAMAP-Rule" id="MF_01216"/>
    </source>
</evidence>